<protein>
    <recommendedName>
        <fullName evidence="3">histidine kinase</fullName>
        <ecNumber evidence="3">2.7.13.3</ecNumber>
    </recommendedName>
</protein>
<evidence type="ECO:0000256" key="4">
    <source>
        <dbReference type="ARBA" id="ARBA00022475"/>
    </source>
</evidence>
<evidence type="ECO:0000256" key="5">
    <source>
        <dbReference type="ARBA" id="ARBA00022553"/>
    </source>
</evidence>
<dbReference type="Pfam" id="PF02518">
    <property type="entry name" value="HATPase_c"/>
    <property type="match status" value="1"/>
</dbReference>
<keyword evidence="6" id="KW-0808">Transferase</keyword>
<evidence type="ECO:0000313" key="17">
    <source>
        <dbReference type="EMBL" id="MFC0249161.1"/>
    </source>
</evidence>
<evidence type="ECO:0000256" key="1">
    <source>
        <dbReference type="ARBA" id="ARBA00000085"/>
    </source>
</evidence>
<accession>A0ABV6F6K9</accession>
<dbReference type="Pfam" id="PF17203">
    <property type="entry name" value="sCache_3_2"/>
    <property type="match status" value="1"/>
</dbReference>
<dbReference type="InterPro" id="IPR005467">
    <property type="entry name" value="His_kinase_dom"/>
</dbReference>
<dbReference type="InterPro" id="IPR033463">
    <property type="entry name" value="sCache_3"/>
</dbReference>
<dbReference type="PANTHER" id="PTHR44936">
    <property type="entry name" value="SENSOR PROTEIN CREC"/>
    <property type="match status" value="1"/>
</dbReference>
<organism evidence="17 18">
    <name type="scientific">Citricoccus parietis</name>
    <dbReference type="NCBI Taxonomy" id="592307"/>
    <lineage>
        <taxon>Bacteria</taxon>
        <taxon>Bacillati</taxon>
        <taxon>Actinomycetota</taxon>
        <taxon>Actinomycetes</taxon>
        <taxon>Micrococcales</taxon>
        <taxon>Micrococcaceae</taxon>
        <taxon>Citricoccus</taxon>
    </lineage>
</organism>
<dbReference type="EC" id="2.7.13.3" evidence="3"/>
<dbReference type="InterPro" id="IPR036890">
    <property type="entry name" value="HATPase_C_sf"/>
</dbReference>
<dbReference type="InterPro" id="IPR050980">
    <property type="entry name" value="2C_sensor_his_kinase"/>
</dbReference>
<dbReference type="InterPro" id="IPR029151">
    <property type="entry name" value="Sensor-like_sf"/>
</dbReference>
<dbReference type="EMBL" id="JBHLWH010000032">
    <property type="protein sequence ID" value="MFC0249161.1"/>
    <property type="molecule type" value="Genomic_DNA"/>
</dbReference>
<evidence type="ECO:0000256" key="10">
    <source>
        <dbReference type="ARBA" id="ARBA00022840"/>
    </source>
</evidence>
<keyword evidence="9" id="KW-0418">Kinase</keyword>
<evidence type="ECO:0000256" key="15">
    <source>
        <dbReference type="SAM" id="Phobius"/>
    </source>
</evidence>
<dbReference type="RefSeq" id="WP_378041990.1">
    <property type="nucleotide sequence ID" value="NZ_JBHLWH010000032.1"/>
</dbReference>
<gene>
    <name evidence="17" type="ORF">ACFFIO_11710</name>
</gene>
<evidence type="ECO:0000256" key="14">
    <source>
        <dbReference type="SAM" id="MobiDB-lite"/>
    </source>
</evidence>
<evidence type="ECO:0000256" key="13">
    <source>
        <dbReference type="ARBA" id="ARBA00023136"/>
    </source>
</evidence>
<dbReference type="Proteomes" id="UP001589766">
    <property type="component" value="Unassembled WGS sequence"/>
</dbReference>
<evidence type="ECO:0000256" key="12">
    <source>
        <dbReference type="ARBA" id="ARBA00023012"/>
    </source>
</evidence>
<feature type="domain" description="Histidine kinase" evidence="16">
    <location>
        <begin position="370"/>
        <end position="584"/>
    </location>
</feature>
<evidence type="ECO:0000256" key="9">
    <source>
        <dbReference type="ARBA" id="ARBA00022777"/>
    </source>
</evidence>
<comment type="caution">
    <text evidence="17">The sequence shown here is derived from an EMBL/GenBank/DDBJ whole genome shotgun (WGS) entry which is preliminary data.</text>
</comment>
<keyword evidence="18" id="KW-1185">Reference proteome</keyword>
<sequence>MGRTTGSTVGDGVDEPRLRVRRDASRTPRRPWSIARRLAVAQLLGLVILTVALVAVSYQQTQRTVYGLERANVLSTARLIADEERIRDAFRAADPSTALQPLTTELADQAQVDWVTFFGTDYTRVAHRDPAQNGTRYPGDLSAVLAGRGQVDTVATGPAGLSLRALVPVLSSDAPGAEVVGIVGVGHRVSELDIAVTAQIPRILLGMGLVAALGLAGSIALGRYIRRTTHGLGPEELAHRFTVLDTALHNVNEGMVLVSGTGELSLYNDRAAELLHLPPFGHRADHTPGTVSLADLQLPGPLAGLLESGRYARDELFAVPGRILVVNQHRTRPAGPAARLRTPVAWRRGRGQQAPAGADGGTVVTLYDRTEVQEMNRELESTRSLTDALRAQTHEHGNRLHTVLSLVELGRVEEARDLLASGVAAGAAQPGPLDPTGEPAVQALLAAKSAQARERGVRMDYRIEVDSPTGFSAQDLVTILGNLVDNAIDAAADPARPAEDRWVEAEAHTDAGWLVLQVADGGPGPSAEDRGHVFDLGFSTKPAGPAGRGIGLALVRQTALSLGGDVELTLDSGTVFTVELPLPADAVRPPRRPADNPPPTTAGGGHRDR</sequence>
<dbReference type="PRINTS" id="PR00344">
    <property type="entry name" value="BCTRLSENSOR"/>
</dbReference>
<evidence type="ECO:0000259" key="16">
    <source>
        <dbReference type="PROSITE" id="PS50109"/>
    </source>
</evidence>
<dbReference type="SMART" id="SM00387">
    <property type="entry name" value="HATPase_c"/>
    <property type="match status" value="1"/>
</dbReference>
<keyword evidence="12" id="KW-0902">Two-component regulatory system</keyword>
<dbReference type="SUPFAM" id="SSF103190">
    <property type="entry name" value="Sensory domain-like"/>
    <property type="match status" value="1"/>
</dbReference>
<dbReference type="PROSITE" id="PS50109">
    <property type="entry name" value="HIS_KIN"/>
    <property type="match status" value="1"/>
</dbReference>
<proteinExistence type="predicted"/>
<evidence type="ECO:0000256" key="7">
    <source>
        <dbReference type="ARBA" id="ARBA00022692"/>
    </source>
</evidence>
<dbReference type="InterPro" id="IPR003594">
    <property type="entry name" value="HATPase_dom"/>
</dbReference>
<comment type="subcellular location">
    <subcellularLocation>
        <location evidence="2">Cell membrane</location>
        <topology evidence="2">Multi-pass membrane protein</topology>
    </subcellularLocation>
</comment>
<feature type="transmembrane region" description="Helical" evidence="15">
    <location>
        <begin position="203"/>
        <end position="222"/>
    </location>
</feature>
<dbReference type="Gene3D" id="3.30.565.10">
    <property type="entry name" value="Histidine kinase-like ATPase, C-terminal domain"/>
    <property type="match status" value="1"/>
</dbReference>
<dbReference type="InterPro" id="IPR016120">
    <property type="entry name" value="Sig_transdc_His_kin_SpoOB"/>
</dbReference>
<feature type="compositionally biased region" description="Basic and acidic residues" evidence="14">
    <location>
        <begin position="14"/>
        <end position="25"/>
    </location>
</feature>
<keyword evidence="11 15" id="KW-1133">Transmembrane helix</keyword>
<evidence type="ECO:0000256" key="2">
    <source>
        <dbReference type="ARBA" id="ARBA00004651"/>
    </source>
</evidence>
<reference evidence="17 18" key="1">
    <citation type="submission" date="2024-09" db="EMBL/GenBank/DDBJ databases">
        <authorList>
            <person name="Sun Q."/>
            <person name="Mori K."/>
        </authorList>
    </citation>
    <scope>NUCLEOTIDE SEQUENCE [LARGE SCALE GENOMIC DNA]</scope>
    <source>
        <strain evidence="17 18">CCM 7609</strain>
    </source>
</reference>
<keyword evidence="5" id="KW-0597">Phosphoprotein</keyword>
<keyword evidence="8" id="KW-0547">Nucleotide-binding</keyword>
<name>A0ABV6F6K9_9MICC</name>
<dbReference type="PANTHER" id="PTHR44936:SF9">
    <property type="entry name" value="SENSOR PROTEIN CREC"/>
    <property type="match status" value="1"/>
</dbReference>
<evidence type="ECO:0000256" key="3">
    <source>
        <dbReference type="ARBA" id="ARBA00012438"/>
    </source>
</evidence>
<keyword evidence="4" id="KW-1003">Cell membrane</keyword>
<evidence type="ECO:0000256" key="11">
    <source>
        <dbReference type="ARBA" id="ARBA00022989"/>
    </source>
</evidence>
<dbReference type="InterPro" id="IPR004358">
    <property type="entry name" value="Sig_transdc_His_kin-like_C"/>
</dbReference>
<dbReference type="GO" id="GO:0005524">
    <property type="term" value="F:ATP binding"/>
    <property type="evidence" value="ECO:0007669"/>
    <property type="project" value="UniProtKB-KW"/>
</dbReference>
<evidence type="ECO:0000313" key="18">
    <source>
        <dbReference type="Proteomes" id="UP001589766"/>
    </source>
</evidence>
<feature type="transmembrane region" description="Helical" evidence="15">
    <location>
        <begin position="38"/>
        <end position="58"/>
    </location>
</feature>
<dbReference type="SUPFAM" id="SSF55890">
    <property type="entry name" value="Sporulation response regulatory protein Spo0B"/>
    <property type="match status" value="1"/>
</dbReference>
<dbReference type="Gene3D" id="3.30.450.20">
    <property type="entry name" value="PAS domain"/>
    <property type="match status" value="2"/>
</dbReference>
<feature type="region of interest" description="Disordered" evidence="14">
    <location>
        <begin position="1"/>
        <end position="25"/>
    </location>
</feature>
<keyword evidence="13 15" id="KW-0472">Membrane</keyword>
<evidence type="ECO:0000256" key="8">
    <source>
        <dbReference type="ARBA" id="ARBA00022741"/>
    </source>
</evidence>
<keyword evidence="10 17" id="KW-0067">ATP-binding</keyword>
<evidence type="ECO:0000256" key="6">
    <source>
        <dbReference type="ARBA" id="ARBA00022679"/>
    </source>
</evidence>
<feature type="region of interest" description="Disordered" evidence="14">
    <location>
        <begin position="583"/>
        <end position="609"/>
    </location>
</feature>
<keyword evidence="7 15" id="KW-0812">Transmembrane</keyword>
<comment type="catalytic activity">
    <reaction evidence="1">
        <text>ATP + protein L-histidine = ADP + protein N-phospho-L-histidine.</text>
        <dbReference type="EC" id="2.7.13.3"/>
    </reaction>
</comment>
<dbReference type="SUPFAM" id="SSF55874">
    <property type="entry name" value="ATPase domain of HSP90 chaperone/DNA topoisomerase II/histidine kinase"/>
    <property type="match status" value="1"/>
</dbReference>